<evidence type="ECO:0000256" key="4">
    <source>
        <dbReference type="ARBA" id="ARBA00022692"/>
    </source>
</evidence>
<comment type="caution">
    <text evidence="7">Lacks conserved residue(s) required for the propagation of feature annotation.</text>
</comment>
<dbReference type="AlphaFoldDB" id="A0A0G1LTM3"/>
<evidence type="ECO:0000256" key="7">
    <source>
        <dbReference type="RuleBase" id="RU367016"/>
    </source>
</evidence>
<evidence type="ECO:0000256" key="2">
    <source>
        <dbReference type="ARBA" id="ARBA00010792"/>
    </source>
</evidence>
<reference evidence="9 10" key="1">
    <citation type="journal article" date="2015" name="Nature">
        <title>rRNA introns, odd ribosomes, and small enigmatic genomes across a large radiation of phyla.</title>
        <authorList>
            <person name="Brown C.T."/>
            <person name="Hug L.A."/>
            <person name="Thomas B.C."/>
            <person name="Sharon I."/>
            <person name="Castelle C.J."/>
            <person name="Singh A."/>
            <person name="Wilkins M.J."/>
            <person name="Williams K.H."/>
            <person name="Banfield J.F."/>
        </authorList>
    </citation>
    <scope>NUCLEOTIDE SEQUENCE [LARGE SCALE GENOMIC DNA]</scope>
</reference>
<keyword evidence="5 7" id="KW-1133">Transmembrane helix</keyword>
<dbReference type="InterPro" id="IPR032816">
    <property type="entry name" value="VTT_dom"/>
</dbReference>
<evidence type="ECO:0000259" key="8">
    <source>
        <dbReference type="Pfam" id="PF09335"/>
    </source>
</evidence>
<feature type="transmembrane region" description="Helical" evidence="7">
    <location>
        <begin position="20"/>
        <end position="39"/>
    </location>
</feature>
<dbReference type="Proteomes" id="UP000034214">
    <property type="component" value="Unassembled WGS sequence"/>
</dbReference>
<evidence type="ECO:0000256" key="5">
    <source>
        <dbReference type="ARBA" id="ARBA00022989"/>
    </source>
</evidence>
<keyword evidence="3 7" id="KW-1003">Cell membrane</keyword>
<feature type="transmembrane region" description="Helical" evidence="7">
    <location>
        <begin position="59"/>
        <end position="82"/>
    </location>
</feature>
<evidence type="ECO:0000313" key="9">
    <source>
        <dbReference type="EMBL" id="KKT99121.1"/>
    </source>
</evidence>
<feature type="non-terminal residue" evidence="9">
    <location>
        <position position="129"/>
    </location>
</feature>
<protein>
    <recommendedName>
        <fullName evidence="8">VTT domain-containing protein</fullName>
    </recommendedName>
</protein>
<evidence type="ECO:0000256" key="1">
    <source>
        <dbReference type="ARBA" id="ARBA00004651"/>
    </source>
</evidence>
<name>A0A0G1LTM3_9BACT</name>
<evidence type="ECO:0000256" key="3">
    <source>
        <dbReference type="ARBA" id="ARBA00022475"/>
    </source>
</evidence>
<dbReference type="PATRIC" id="fig|1618394.3.peg.221"/>
<dbReference type="EMBL" id="LCKM01000009">
    <property type="protein sequence ID" value="KKT99121.1"/>
    <property type="molecule type" value="Genomic_DNA"/>
</dbReference>
<dbReference type="PANTHER" id="PTHR30353">
    <property type="entry name" value="INNER MEMBRANE PROTEIN DEDA-RELATED"/>
    <property type="match status" value="1"/>
</dbReference>
<dbReference type="PANTHER" id="PTHR30353:SF0">
    <property type="entry name" value="TRANSMEMBRANE PROTEIN"/>
    <property type="match status" value="1"/>
</dbReference>
<dbReference type="Pfam" id="PF09335">
    <property type="entry name" value="VTT_dom"/>
    <property type="match status" value="1"/>
</dbReference>
<keyword evidence="6 7" id="KW-0472">Membrane</keyword>
<feature type="domain" description="VTT" evidence="8">
    <location>
        <begin position="49"/>
        <end position="128"/>
    </location>
</feature>
<sequence length="129" mass="14371">MELLNKLIDLFLHVDKNLAVIIAQYGTLTYGILFAVVFMETGLVVTPFLPGDSLLFASGALAAMGSFNIWILYLMFLAAAILGDTVNYWIGDYLGKEVFEKNSKIFKKEYLDEAEEFYAKHGGKAIVFA</sequence>
<comment type="subcellular location">
    <subcellularLocation>
        <location evidence="1 7">Cell membrane</location>
        <topology evidence="1 7">Multi-pass membrane protein</topology>
    </subcellularLocation>
</comment>
<organism evidence="9 10">
    <name type="scientific">Candidatus Collierbacteria bacterium GW2011_GWC2_45_15</name>
    <dbReference type="NCBI Taxonomy" id="1618394"/>
    <lineage>
        <taxon>Bacteria</taxon>
        <taxon>Candidatus Collieribacteriota</taxon>
    </lineage>
</organism>
<comment type="similarity">
    <text evidence="2 7">Belongs to the DedA family.</text>
</comment>
<evidence type="ECO:0000256" key="6">
    <source>
        <dbReference type="ARBA" id="ARBA00023136"/>
    </source>
</evidence>
<dbReference type="GO" id="GO:0005886">
    <property type="term" value="C:plasma membrane"/>
    <property type="evidence" value="ECO:0007669"/>
    <property type="project" value="UniProtKB-SubCell"/>
</dbReference>
<evidence type="ECO:0000313" key="10">
    <source>
        <dbReference type="Proteomes" id="UP000034214"/>
    </source>
</evidence>
<gene>
    <name evidence="9" type="ORF">UW99_C0009G0015</name>
</gene>
<proteinExistence type="inferred from homology"/>
<dbReference type="InterPro" id="IPR032818">
    <property type="entry name" value="DedA-like"/>
</dbReference>
<comment type="caution">
    <text evidence="9">The sequence shown here is derived from an EMBL/GenBank/DDBJ whole genome shotgun (WGS) entry which is preliminary data.</text>
</comment>
<keyword evidence="4 7" id="KW-0812">Transmembrane</keyword>
<accession>A0A0G1LTM3</accession>